<dbReference type="InterPro" id="IPR018062">
    <property type="entry name" value="HTH_AraC-typ_CS"/>
</dbReference>
<dbReference type="Gene3D" id="1.10.10.60">
    <property type="entry name" value="Homeodomain-like"/>
    <property type="match status" value="2"/>
</dbReference>
<feature type="domain" description="HTH araC/xylS-type" evidence="4">
    <location>
        <begin position="188"/>
        <end position="286"/>
    </location>
</feature>
<evidence type="ECO:0000256" key="1">
    <source>
        <dbReference type="ARBA" id="ARBA00023015"/>
    </source>
</evidence>
<dbReference type="SUPFAM" id="SSF51215">
    <property type="entry name" value="Regulatory protein AraC"/>
    <property type="match status" value="1"/>
</dbReference>
<dbReference type="InterPro" id="IPR037923">
    <property type="entry name" value="HTH-like"/>
</dbReference>
<dbReference type="CDD" id="cd02208">
    <property type="entry name" value="cupin_RmlC-like"/>
    <property type="match status" value="1"/>
</dbReference>
<proteinExistence type="predicted"/>
<evidence type="ECO:0000313" key="6">
    <source>
        <dbReference type="Proteomes" id="UP000194903"/>
    </source>
</evidence>
<protein>
    <recommendedName>
        <fullName evidence="4">HTH araC/xylS-type domain-containing protein</fullName>
    </recommendedName>
</protein>
<dbReference type="Proteomes" id="UP000194903">
    <property type="component" value="Unassembled WGS sequence"/>
</dbReference>
<dbReference type="GO" id="GO:0003700">
    <property type="term" value="F:DNA-binding transcription factor activity"/>
    <property type="evidence" value="ECO:0007669"/>
    <property type="project" value="InterPro"/>
</dbReference>
<keyword evidence="3" id="KW-0804">Transcription</keyword>
<evidence type="ECO:0000256" key="2">
    <source>
        <dbReference type="ARBA" id="ARBA00023125"/>
    </source>
</evidence>
<dbReference type="GO" id="GO:0043565">
    <property type="term" value="F:sequence-specific DNA binding"/>
    <property type="evidence" value="ECO:0007669"/>
    <property type="project" value="InterPro"/>
</dbReference>
<sequence length="292" mass="33079">MSGRFYASVKFSEKPPARRVYSPMHQQSLYQRGTQQQTCVFASRAQELSRIVFVYQGEGQYMVDGQYYNIRKGDIVIINAGLLHSKSCAFAKNLRSYSVGICDLALSGLPDNCLCAKGEPPVVSCGLISDQIGEMFRLIYLLHSDKKHLSDICDCMALSLILLIYEMLNSRSQNESKKPRSSASATADRIRNYLDEHYRESLTLSAIARELNVNEYYLSHIFKDEFGIPPMQYVMRRRIGEAQSLLMDTSIPIGDIADMLGFSSISHLNTMFSKYVGLPPGKYRQSLRNMEE</sequence>
<dbReference type="SMART" id="SM00342">
    <property type="entry name" value="HTH_ARAC"/>
    <property type="match status" value="1"/>
</dbReference>
<reference evidence="5 6" key="1">
    <citation type="submission" date="2017-05" db="EMBL/GenBank/DDBJ databases">
        <title>Butyricicoccus porcorum sp. nov. a butyrate-producing bacterium from the swine intestinal tract.</title>
        <authorList>
            <person name="Trachsel J."/>
            <person name="Humphrey S."/>
            <person name="Allen H.K."/>
        </authorList>
    </citation>
    <scope>NUCLEOTIDE SEQUENCE [LARGE SCALE GENOMIC DNA]</scope>
    <source>
        <strain evidence="5">BB10</strain>
    </source>
</reference>
<dbReference type="InterPro" id="IPR014710">
    <property type="entry name" value="RmlC-like_jellyroll"/>
</dbReference>
<keyword evidence="1" id="KW-0805">Transcription regulation</keyword>
<dbReference type="PANTHER" id="PTHR43280:SF2">
    <property type="entry name" value="HTH-TYPE TRANSCRIPTIONAL REGULATOR EXSA"/>
    <property type="match status" value="1"/>
</dbReference>
<dbReference type="SUPFAM" id="SSF46689">
    <property type="entry name" value="Homeodomain-like"/>
    <property type="match status" value="2"/>
</dbReference>
<dbReference type="Pfam" id="PF02311">
    <property type="entry name" value="AraC_binding"/>
    <property type="match status" value="1"/>
</dbReference>
<dbReference type="RefSeq" id="WP_087017556.1">
    <property type="nucleotide sequence ID" value="NZ_NHOC01000002.1"/>
</dbReference>
<keyword evidence="6" id="KW-1185">Reference proteome</keyword>
<evidence type="ECO:0000259" key="4">
    <source>
        <dbReference type="PROSITE" id="PS01124"/>
    </source>
</evidence>
<comment type="caution">
    <text evidence="5">The sequence shown here is derived from an EMBL/GenBank/DDBJ whole genome shotgun (WGS) entry which is preliminary data.</text>
</comment>
<dbReference type="AlphaFoldDB" id="A0A252F6Z9"/>
<accession>A0A252F6Z9</accession>
<dbReference type="InterPro" id="IPR003313">
    <property type="entry name" value="AraC-bd"/>
</dbReference>
<dbReference type="PANTHER" id="PTHR43280">
    <property type="entry name" value="ARAC-FAMILY TRANSCRIPTIONAL REGULATOR"/>
    <property type="match status" value="1"/>
</dbReference>
<dbReference type="Gene3D" id="2.60.120.10">
    <property type="entry name" value="Jelly Rolls"/>
    <property type="match status" value="1"/>
</dbReference>
<dbReference type="InterPro" id="IPR009057">
    <property type="entry name" value="Homeodomain-like_sf"/>
</dbReference>
<name>A0A252F6Z9_9FIRM</name>
<dbReference type="OrthoDB" id="183331at2"/>
<dbReference type="Pfam" id="PF12833">
    <property type="entry name" value="HTH_18"/>
    <property type="match status" value="1"/>
</dbReference>
<keyword evidence="2" id="KW-0238">DNA-binding</keyword>
<evidence type="ECO:0000313" key="5">
    <source>
        <dbReference type="EMBL" id="OUM21526.1"/>
    </source>
</evidence>
<gene>
    <name evidence="5" type="ORF">CBW42_02870</name>
</gene>
<dbReference type="PROSITE" id="PS01124">
    <property type="entry name" value="HTH_ARAC_FAMILY_2"/>
    <property type="match status" value="1"/>
</dbReference>
<evidence type="ECO:0000256" key="3">
    <source>
        <dbReference type="ARBA" id="ARBA00023163"/>
    </source>
</evidence>
<dbReference type="EMBL" id="NHOC01000002">
    <property type="protein sequence ID" value="OUM21526.1"/>
    <property type="molecule type" value="Genomic_DNA"/>
</dbReference>
<dbReference type="PROSITE" id="PS00041">
    <property type="entry name" value="HTH_ARAC_FAMILY_1"/>
    <property type="match status" value="1"/>
</dbReference>
<dbReference type="InterPro" id="IPR018060">
    <property type="entry name" value="HTH_AraC"/>
</dbReference>
<organism evidence="5 6">
    <name type="scientific">Butyricicoccus porcorum</name>
    <dbReference type="NCBI Taxonomy" id="1945634"/>
    <lineage>
        <taxon>Bacteria</taxon>
        <taxon>Bacillati</taxon>
        <taxon>Bacillota</taxon>
        <taxon>Clostridia</taxon>
        <taxon>Eubacteriales</taxon>
        <taxon>Butyricicoccaceae</taxon>
        <taxon>Butyricicoccus</taxon>
    </lineage>
</organism>